<reference evidence="1" key="1">
    <citation type="submission" date="2023-01" db="EMBL/GenBank/DDBJ databases">
        <authorList>
            <person name="Van Ghelder C."/>
            <person name="Rancurel C."/>
        </authorList>
    </citation>
    <scope>NUCLEOTIDE SEQUENCE</scope>
    <source>
        <strain evidence="1">CNCM I-4278</strain>
    </source>
</reference>
<keyword evidence="2" id="KW-1185">Reference proteome</keyword>
<accession>A0A9W4UAZ7</accession>
<gene>
    <name evidence="1" type="ORF">PDIGIT_LOCUS5996</name>
</gene>
<organism evidence="1 2">
    <name type="scientific">Periconia digitata</name>
    <dbReference type="NCBI Taxonomy" id="1303443"/>
    <lineage>
        <taxon>Eukaryota</taxon>
        <taxon>Fungi</taxon>
        <taxon>Dikarya</taxon>
        <taxon>Ascomycota</taxon>
        <taxon>Pezizomycotina</taxon>
        <taxon>Dothideomycetes</taxon>
        <taxon>Pleosporomycetidae</taxon>
        <taxon>Pleosporales</taxon>
        <taxon>Massarineae</taxon>
        <taxon>Periconiaceae</taxon>
        <taxon>Periconia</taxon>
    </lineage>
</organism>
<evidence type="ECO:0000313" key="2">
    <source>
        <dbReference type="Proteomes" id="UP001152607"/>
    </source>
</evidence>
<proteinExistence type="predicted"/>
<protein>
    <submittedName>
        <fullName evidence="1">Uncharacterized protein</fullName>
    </submittedName>
</protein>
<dbReference type="EMBL" id="CAOQHR010000004">
    <property type="protein sequence ID" value="CAI6332963.1"/>
    <property type="molecule type" value="Genomic_DNA"/>
</dbReference>
<comment type="caution">
    <text evidence="1">The sequence shown here is derived from an EMBL/GenBank/DDBJ whole genome shotgun (WGS) entry which is preliminary data.</text>
</comment>
<sequence>MEDDTVIRISDPHCYYSSNMTRFIYNTLQLLLIYNTFASTYERNLNQWCLPTRSSHQGTSWFNQNIHCITKILHIFHLQYVLDLILHTTVENPLFEDALAELICRRSRASWRLMKNPRALPPFKKTTMTSLMTVKV</sequence>
<evidence type="ECO:0000313" key="1">
    <source>
        <dbReference type="EMBL" id="CAI6332963.1"/>
    </source>
</evidence>
<dbReference type="Proteomes" id="UP001152607">
    <property type="component" value="Unassembled WGS sequence"/>
</dbReference>
<name>A0A9W4UAZ7_9PLEO</name>
<dbReference type="AlphaFoldDB" id="A0A9W4UAZ7"/>